<proteinExistence type="predicted"/>
<name>A0A438H129_VITVI</name>
<sequence length="235" mass="27339">MMGELNFILGLQIKQLKEGTFINQAKYIKDLLKKFNMEEVQTMKTIMSSSIKLDKGEKGKSIYLTMYRGMIGSLLHLIANRPDIISKTRVNYVRAQGKHPIESSQLEACRKAHFDIALFSIVEEYQWVDTEIRYPITRHSYIDSILTVRQIHLGYLIMMHIIACCESMTHVFSYGCFLSRVFKDSNIDLSRQMDFEAPSIYDTYDDDFMGQMKFEKAPDYSWVKKAERTQAHAQA</sequence>
<comment type="caution">
    <text evidence="1">The sequence shown here is derived from an EMBL/GenBank/DDBJ whole genome shotgun (WGS) entry which is preliminary data.</text>
</comment>
<protein>
    <recommendedName>
        <fullName evidence="3">Reverse transcriptase Ty1/copia-type domain-containing protein</fullName>
    </recommendedName>
</protein>
<evidence type="ECO:0000313" key="2">
    <source>
        <dbReference type="Proteomes" id="UP000288805"/>
    </source>
</evidence>
<dbReference type="Proteomes" id="UP000288805">
    <property type="component" value="Unassembled WGS sequence"/>
</dbReference>
<evidence type="ECO:0008006" key="3">
    <source>
        <dbReference type="Google" id="ProtNLM"/>
    </source>
</evidence>
<dbReference type="AlphaFoldDB" id="A0A438H129"/>
<organism evidence="1 2">
    <name type="scientific">Vitis vinifera</name>
    <name type="common">Grape</name>
    <dbReference type="NCBI Taxonomy" id="29760"/>
    <lineage>
        <taxon>Eukaryota</taxon>
        <taxon>Viridiplantae</taxon>
        <taxon>Streptophyta</taxon>
        <taxon>Embryophyta</taxon>
        <taxon>Tracheophyta</taxon>
        <taxon>Spermatophyta</taxon>
        <taxon>Magnoliopsida</taxon>
        <taxon>eudicotyledons</taxon>
        <taxon>Gunneridae</taxon>
        <taxon>Pentapetalae</taxon>
        <taxon>rosids</taxon>
        <taxon>Vitales</taxon>
        <taxon>Vitaceae</taxon>
        <taxon>Viteae</taxon>
        <taxon>Vitis</taxon>
    </lineage>
</organism>
<dbReference type="EMBL" id="QGNW01000300">
    <property type="protein sequence ID" value="RVW78178.1"/>
    <property type="molecule type" value="Genomic_DNA"/>
</dbReference>
<accession>A0A438H129</accession>
<gene>
    <name evidence="1" type="ORF">CK203_058463</name>
</gene>
<evidence type="ECO:0000313" key="1">
    <source>
        <dbReference type="EMBL" id="RVW78178.1"/>
    </source>
</evidence>
<reference evidence="1 2" key="1">
    <citation type="journal article" date="2018" name="PLoS Genet.">
        <title>Population sequencing reveals clonal diversity and ancestral inbreeding in the grapevine cultivar Chardonnay.</title>
        <authorList>
            <person name="Roach M.J."/>
            <person name="Johnson D.L."/>
            <person name="Bohlmann J."/>
            <person name="van Vuuren H.J."/>
            <person name="Jones S.J."/>
            <person name="Pretorius I.S."/>
            <person name="Schmidt S.A."/>
            <person name="Borneman A.R."/>
        </authorList>
    </citation>
    <scope>NUCLEOTIDE SEQUENCE [LARGE SCALE GENOMIC DNA]</scope>
    <source>
        <strain evidence="2">cv. Chardonnay</strain>
        <tissue evidence="1">Leaf</tissue>
    </source>
</reference>